<feature type="compositionally biased region" description="Basic residues" evidence="2">
    <location>
        <begin position="734"/>
        <end position="745"/>
    </location>
</feature>
<dbReference type="KEGG" id="mde:101896407"/>
<evidence type="ECO:0000259" key="3">
    <source>
        <dbReference type="SMART" id="SM00297"/>
    </source>
</evidence>
<evidence type="ECO:0000256" key="2">
    <source>
        <dbReference type="SAM" id="MobiDB-lite"/>
    </source>
</evidence>
<dbReference type="Pfam" id="PF00439">
    <property type="entry name" value="Bromodomain"/>
    <property type="match status" value="1"/>
</dbReference>
<feature type="region of interest" description="Disordered" evidence="2">
    <location>
        <begin position="956"/>
        <end position="991"/>
    </location>
</feature>
<protein>
    <recommendedName>
        <fullName evidence="3">Bromo domain-containing protein</fullName>
    </recommendedName>
</protein>
<gene>
    <name evidence="4" type="primary">101896407</name>
</gene>
<keyword evidence="1" id="KW-0103">Bromodomain</keyword>
<feature type="region of interest" description="Disordered" evidence="2">
    <location>
        <begin position="81"/>
        <end position="105"/>
    </location>
</feature>
<dbReference type="SMART" id="SM00297">
    <property type="entry name" value="BROMO"/>
    <property type="match status" value="1"/>
</dbReference>
<organism evidence="4">
    <name type="scientific">Musca domestica</name>
    <name type="common">House fly</name>
    <dbReference type="NCBI Taxonomy" id="7370"/>
    <lineage>
        <taxon>Eukaryota</taxon>
        <taxon>Metazoa</taxon>
        <taxon>Ecdysozoa</taxon>
        <taxon>Arthropoda</taxon>
        <taxon>Hexapoda</taxon>
        <taxon>Insecta</taxon>
        <taxon>Pterygota</taxon>
        <taxon>Neoptera</taxon>
        <taxon>Endopterygota</taxon>
        <taxon>Diptera</taxon>
        <taxon>Brachycera</taxon>
        <taxon>Muscomorpha</taxon>
        <taxon>Muscoidea</taxon>
        <taxon>Muscidae</taxon>
        <taxon>Musca</taxon>
    </lineage>
</organism>
<dbReference type="InterPro" id="IPR036427">
    <property type="entry name" value="Bromodomain-like_sf"/>
</dbReference>
<feature type="compositionally biased region" description="Low complexity" evidence="2">
    <location>
        <begin position="801"/>
        <end position="813"/>
    </location>
</feature>
<dbReference type="VEuPathDB" id="VectorBase:MDOMA2_017438"/>
<dbReference type="PANTHER" id="PTHR15398:SF4">
    <property type="entry name" value="BROMODOMAIN-CONTAINING PROTEIN 8 ISOFORM X1"/>
    <property type="match status" value="1"/>
</dbReference>
<evidence type="ECO:0000313" key="4">
    <source>
        <dbReference type="EnsemblMetazoa" id="MDOA000507-PA"/>
    </source>
</evidence>
<feature type="compositionally biased region" description="Polar residues" evidence="2">
    <location>
        <begin position="716"/>
        <end position="725"/>
    </location>
</feature>
<dbReference type="OrthoDB" id="1742084at2759"/>
<feature type="compositionally biased region" description="Basic residues" evidence="2">
    <location>
        <begin position="982"/>
        <end position="991"/>
    </location>
</feature>
<proteinExistence type="predicted"/>
<feature type="compositionally biased region" description="Basic and acidic residues" evidence="2">
    <location>
        <begin position="561"/>
        <end position="588"/>
    </location>
</feature>
<feature type="compositionally biased region" description="Low complexity" evidence="2">
    <location>
        <begin position="199"/>
        <end position="210"/>
    </location>
</feature>
<feature type="region of interest" description="Disordered" evidence="2">
    <location>
        <begin position="251"/>
        <end position="271"/>
    </location>
</feature>
<feature type="compositionally biased region" description="Polar residues" evidence="2">
    <location>
        <begin position="483"/>
        <end position="502"/>
    </location>
</feature>
<dbReference type="EnsemblMetazoa" id="MDOA000507-RA">
    <property type="protein sequence ID" value="MDOA000507-PA"/>
    <property type="gene ID" value="MDOA000507"/>
</dbReference>
<feature type="region of interest" description="Disordered" evidence="2">
    <location>
        <begin position="483"/>
        <end position="841"/>
    </location>
</feature>
<sequence>MATVQERLQLNRTPLDKWSTREQLALASAVLSSGDQNWMSVSRTLKVLCGGNSKDNLQSRPGDWFSQKNCAVQYGHLLEDVETPKRKKRTSESSLSSSPPVEAPTEAIVRRLTEERMQEIKLELRRQQEEYASIVAEIKALKTGRLGDEEILQMWSDIEKEQEMLRIEEMKMENQLREREMRKQELQRNWRTSGGPVPSNSSSLSSLKSSTDTTAVDMDVEEIIGSTKPVTPSGSHSMQIPTGTSPLLTSLLKSPTASNSPSNLNSSSVSARASAPTITTLLTSGSIPNPNQPALIPAGDSAIQLLTRPISGPPLDSSLNSNTNQINMISPSQSAPTLSMLLEKNKSPLTTSTELKGLESTVTTSTNAETVIVSANDSNNESIPMDIEDDLPVTTTNAAQDADDIDDTDPNEEQQLMEVFKNIGNIDELDIDVSDVIDEEVDFLKGVDEEESALDEAVGDLEQKLEDNVVSDIVECIKQDDPSSINTTVDVKQESSIQQPESGTEAKTKTKTEIISSDDSNDNIPLAAVASLESSKDRINDSSNESSFLKEQEESAFPKNEPADRVDTEEGESTKLEIKQEMLDEHEQALIGNEKSNGDNEKVGIANLEDNKKQDIFVMPSTEDSKANSTIKTECEDDAQGNNEATIENDPNKQRNEVDDLNGESNHPPEQGESSEAHTLQPQSDLQSIEGNMDTSSSLSMLQPPPAISVADTDENSSSTDISVQTRKDEKLSNSKRHSSHYQRKSPHDAKTDDEMPNPSAQMAVPSSNSVGGSLTPRPTALRKLRDRDRSESPMIDDDATTQSDHSTTTTNQRSRRRYSSTPVIDSIPNSPASSDRDESRDLRTYKKSLLSIYNVLQNSKYASTIQRILSDETTPYKLEEVCLKQMDFASIKKNIESGVIRSAYELQRDILLMCQNALFVTKTNSAAGKAILALQQECQHIREFMPNFLEPHTKLDRDVRDTKSSGSTSSSTGGSTSKGRSGSRKSLRLS</sequence>
<dbReference type="AlphaFoldDB" id="A0A1I8M287"/>
<dbReference type="SUPFAM" id="SSF47370">
    <property type="entry name" value="Bromodomain"/>
    <property type="match status" value="1"/>
</dbReference>
<dbReference type="Gene3D" id="1.20.920.10">
    <property type="entry name" value="Bromodomain-like"/>
    <property type="match status" value="1"/>
</dbReference>
<dbReference type="PANTHER" id="PTHR15398">
    <property type="entry name" value="BROMODOMAIN-CONTAINING PROTEIN 8"/>
    <property type="match status" value="1"/>
</dbReference>
<reference evidence="4" key="1">
    <citation type="submission" date="2020-05" db="UniProtKB">
        <authorList>
            <consortium name="EnsemblMetazoa"/>
        </authorList>
    </citation>
    <scope>IDENTIFICATION</scope>
    <source>
        <strain evidence="4">Aabys</strain>
    </source>
</reference>
<accession>A0A1I8M287</accession>
<feature type="compositionally biased region" description="Low complexity" evidence="2">
    <location>
        <begin position="965"/>
        <end position="981"/>
    </location>
</feature>
<dbReference type="RefSeq" id="XP_005186158.2">
    <property type="nucleotide sequence ID" value="XM_005186101.4"/>
</dbReference>
<feature type="compositionally biased region" description="Polar residues" evidence="2">
    <location>
        <begin position="672"/>
        <end position="701"/>
    </location>
</feature>
<dbReference type="InterPro" id="IPR001487">
    <property type="entry name" value="Bromodomain"/>
</dbReference>
<dbReference type="STRING" id="7370.A0A1I8M287"/>
<dbReference type="eggNOG" id="ENOG502QRPS">
    <property type="taxonomic scope" value="Eukaryota"/>
</dbReference>
<feature type="region of interest" description="Disordered" evidence="2">
    <location>
        <begin position="183"/>
        <end position="213"/>
    </location>
</feature>
<feature type="compositionally biased region" description="Polar residues" evidence="2">
    <location>
        <begin position="759"/>
        <end position="773"/>
    </location>
</feature>
<evidence type="ECO:0000256" key="1">
    <source>
        <dbReference type="ARBA" id="ARBA00023117"/>
    </source>
</evidence>
<feature type="domain" description="Bromo" evidence="3">
    <location>
        <begin position="839"/>
        <end position="948"/>
    </location>
</feature>
<dbReference type="GO" id="GO:0035267">
    <property type="term" value="C:NuA4 histone acetyltransferase complex"/>
    <property type="evidence" value="ECO:0007669"/>
    <property type="project" value="TreeGrafter"/>
</dbReference>
<dbReference type="VEuPathDB" id="VectorBase:MDOA000507"/>
<name>A0A1I8M287_MUSDO</name>